<dbReference type="InterPro" id="IPR038322">
    <property type="entry name" value="Pex19_C_sf"/>
</dbReference>
<dbReference type="GO" id="GO:0005778">
    <property type="term" value="C:peroxisomal membrane"/>
    <property type="evidence" value="ECO:0007669"/>
    <property type="project" value="TreeGrafter"/>
</dbReference>
<dbReference type="Proteomes" id="UP000509510">
    <property type="component" value="Chromosome II"/>
</dbReference>
<feature type="compositionally biased region" description="Acidic residues" evidence="1">
    <location>
        <begin position="42"/>
        <end position="57"/>
    </location>
</feature>
<evidence type="ECO:0000313" key="2">
    <source>
        <dbReference type="EMBL" id="QKX56734.1"/>
    </source>
</evidence>
<proteinExistence type="predicted"/>
<evidence type="ECO:0000313" key="3">
    <source>
        <dbReference type="Proteomes" id="UP000509510"/>
    </source>
</evidence>
<dbReference type="AlphaFoldDB" id="A0A7H8QRX1"/>
<reference evidence="3" key="1">
    <citation type="submission" date="2020-06" db="EMBL/GenBank/DDBJ databases">
        <title>A chromosome-scale genome assembly of Talaromyces rugulosus W13939.</title>
        <authorList>
            <person name="Wang B."/>
            <person name="Guo L."/>
            <person name="Ye K."/>
            <person name="Wang L."/>
        </authorList>
    </citation>
    <scope>NUCLEOTIDE SEQUENCE [LARGE SCALE GENOMIC DNA]</scope>
    <source>
        <strain evidence="3">W13939</strain>
    </source>
</reference>
<feature type="compositionally biased region" description="Low complexity" evidence="1">
    <location>
        <begin position="71"/>
        <end position="82"/>
    </location>
</feature>
<dbReference type="Gene3D" id="1.20.120.900">
    <property type="entry name" value="Pex19, mPTS binding domain"/>
    <property type="match status" value="1"/>
</dbReference>
<organism evidence="2 3">
    <name type="scientific">Talaromyces rugulosus</name>
    <name type="common">Penicillium rugulosum</name>
    <dbReference type="NCBI Taxonomy" id="121627"/>
    <lineage>
        <taxon>Eukaryota</taxon>
        <taxon>Fungi</taxon>
        <taxon>Dikarya</taxon>
        <taxon>Ascomycota</taxon>
        <taxon>Pezizomycotina</taxon>
        <taxon>Eurotiomycetes</taxon>
        <taxon>Eurotiomycetidae</taxon>
        <taxon>Eurotiales</taxon>
        <taxon>Trichocomaceae</taxon>
        <taxon>Talaromyces</taxon>
        <taxon>Talaromyces sect. Islandici</taxon>
    </lineage>
</organism>
<dbReference type="GeneID" id="55991343"/>
<feature type="region of interest" description="Disordered" evidence="1">
    <location>
        <begin position="1"/>
        <end position="99"/>
    </location>
</feature>
<sequence>MASTEKPEDVTDKPNEQPQSPAHNDGGETTTTIAAEAKPVAEDDDDSDFEDLDDVLDDFNKPKQPAKTKEAPAATSTTTEPSNNPELNNGAAADFDENDFLKQLEADMMTKLMAAGIDSPNNNNTAAAAPPPPPPLGPSSSTSDAAAATGFDSKQVEELEKQFGDAGINPEDFFKELLAEAMQKPPAPSSKGQDALSSSAVKTTTSAGGDNNTTDEKGSFQDTIQRTLERMQESGDKATAATTEEGDISNDLLEQLLKAMDGAGGGGGDGENPDLNQMFMGMMEQLSNKEMLYEPMKELHTKFGPWLQENRDKVPADELERFETQARLVGEIVNKFDEPDFSDDKSECRSYIWERMQAMQAAGSPPDDLIANPLLDELAAGDDGGPNGPAPPECPQQ</sequence>
<feature type="region of interest" description="Disordered" evidence="1">
    <location>
        <begin position="115"/>
        <end position="248"/>
    </location>
</feature>
<dbReference type="GO" id="GO:0045046">
    <property type="term" value="P:protein import into peroxisome membrane"/>
    <property type="evidence" value="ECO:0007669"/>
    <property type="project" value="TreeGrafter"/>
</dbReference>
<dbReference type="GO" id="GO:0033328">
    <property type="term" value="F:peroxisome membrane targeting sequence binding"/>
    <property type="evidence" value="ECO:0007669"/>
    <property type="project" value="TreeGrafter"/>
</dbReference>
<feature type="compositionally biased region" description="Pro residues" evidence="1">
    <location>
        <begin position="388"/>
        <end position="397"/>
    </location>
</feature>
<dbReference type="InterPro" id="IPR006708">
    <property type="entry name" value="Pex19"/>
</dbReference>
<accession>A0A7H8QRX1</accession>
<dbReference type="OrthoDB" id="21292at2759"/>
<dbReference type="KEGG" id="trg:TRUGW13939_03840"/>
<feature type="compositionally biased region" description="Basic and acidic residues" evidence="1">
    <location>
        <begin position="154"/>
        <end position="163"/>
    </location>
</feature>
<evidence type="ECO:0000256" key="1">
    <source>
        <dbReference type="SAM" id="MobiDB-lite"/>
    </source>
</evidence>
<feature type="compositionally biased region" description="Low complexity" evidence="1">
    <location>
        <begin position="138"/>
        <end position="149"/>
    </location>
</feature>
<dbReference type="RefSeq" id="XP_035342912.1">
    <property type="nucleotide sequence ID" value="XM_035487019.1"/>
</dbReference>
<gene>
    <name evidence="2" type="ORF">TRUGW13939_03840</name>
</gene>
<protein>
    <submittedName>
        <fullName evidence="2">Uncharacterized protein</fullName>
    </submittedName>
</protein>
<dbReference type="EMBL" id="CP055899">
    <property type="protein sequence ID" value="QKX56734.1"/>
    <property type="molecule type" value="Genomic_DNA"/>
</dbReference>
<feature type="region of interest" description="Disordered" evidence="1">
    <location>
        <begin position="376"/>
        <end position="397"/>
    </location>
</feature>
<feature type="compositionally biased region" description="Basic and acidic residues" evidence="1">
    <location>
        <begin position="1"/>
        <end position="15"/>
    </location>
</feature>
<feature type="compositionally biased region" description="Low complexity" evidence="1">
    <location>
        <begin position="119"/>
        <end position="128"/>
    </location>
</feature>
<dbReference type="Pfam" id="PF04614">
    <property type="entry name" value="Pex19"/>
    <property type="match status" value="1"/>
</dbReference>
<dbReference type="PANTHER" id="PTHR12774:SF2">
    <property type="entry name" value="PEROXISOMAL BIOGENESIS FACTOR 19"/>
    <property type="match status" value="1"/>
</dbReference>
<dbReference type="PANTHER" id="PTHR12774">
    <property type="entry name" value="PEROXISOMAL BIOGENESIS FACTOR 19"/>
    <property type="match status" value="1"/>
</dbReference>
<feature type="compositionally biased region" description="Polar residues" evidence="1">
    <location>
        <begin position="190"/>
        <end position="212"/>
    </location>
</feature>
<name>A0A7H8QRX1_TALRU</name>
<keyword evidence="3" id="KW-1185">Reference proteome</keyword>
<feature type="compositionally biased region" description="Basic and acidic residues" evidence="1">
    <location>
        <begin position="227"/>
        <end position="236"/>
    </location>
</feature>